<accession>A0A4U5NEY0</accession>
<reference evidence="1" key="3">
    <citation type="journal article" date="2019" name="G3 (Bethesda)">
        <title>Hybrid Assembly of the Genome of the Entomopathogenic Nematode Steinernema carpocapsae Identifies the X-Chromosome.</title>
        <authorList>
            <person name="Serra L."/>
            <person name="Macchietto M."/>
            <person name="Macias-Munoz A."/>
            <person name="McGill C.J."/>
            <person name="Rodriguez I.M."/>
            <person name="Rodriguez B."/>
            <person name="Murad R."/>
            <person name="Mortazavi A."/>
        </authorList>
    </citation>
    <scope>NUCLEOTIDE SEQUENCE</scope>
    <source>
        <strain evidence="1">ALL</strain>
    </source>
</reference>
<sequence length="66" mass="7512">MSAESKKQKTSVSEGAKRMASWERWATAEIDVAVDEVYVLFMKSHLPFPPVVVYEMCTETAKENDK</sequence>
<name>A0A4U5NEY0_STECR</name>
<proteinExistence type="predicted"/>
<reference evidence="1" key="1">
    <citation type="submission" date="2013-11" db="EMBL/GenBank/DDBJ databases">
        <authorList>
            <person name="Sternberg P."/>
            <person name="Dillman A."/>
            <person name="Macchietto M."/>
        </authorList>
    </citation>
    <scope>NUCLEOTIDE SEQUENCE</scope>
    <source>
        <strain evidence="1">ALL</strain>
    </source>
</reference>
<comment type="caution">
    <text evidence="1">The sequence shown here is derived from an EMBL/GenBank/DDBJ whole genome shotgun (WGS) entry which is preliminary data.</text>
</comment>
<reference evidence="1" key="2">
    <citation type="journal article" date="2015" name="Genome Biol.">
        <title>Comparative genomics of Steinernema reveals deeply conserved gene regulatory networks.</title>
        <authorList>
            <person name="Dillman A.R."/>
            <person name="Macchietto M."/>
            <person name="Porter C.F."/>
            <person name="Rogers A."/>
            <person name="Williams B."/>
            <person name="Antoshechkin I."/>
            <person name="Lee M.M."/>
            <person name="Goodwin Z."/>
            <person name="Lu X."/>
            <person name="Lewis E.E."/>
            <person name="Goodrich-Blair H."/>
            <person name="Stock S.P."/>
            <person name="Adams B.J."/>
            <person name="Sternberg P.W."/>
            <person name="Mortazavi A."/>
        </authorList>
    </citation>
    <scope>NUCLEOTIDE SEQUENCE [LARGE SCALE GENOMIC DNA]</scope>
    <source>
        <strain evidence="1">ALL</strain>
    </source>
</reference>
<organism evidence="1">
    <name type="scientific">Steinernema carpocapsae</name>
    <name type="common">Entomopathogenic nematode</name>
    <dbReference type="NCBI Taxonomy" id="34508"/>
    <lineage>
        <taxon>Eukaryota</taxon>
        <taxon>Metazoa</taxon>
        <taxon>Ecdysozoa</taxon>
        <taxon>Nematoda</taxon>
        <taxon>Chromadorea</taxon>
        <taxon>Rhabditida</taxon>
        <taxon>Tylenchina</taxon>
        <taxon>Panagrolaimomorpha</taxon>
        <taxon>Strongyloidoidea</taxon>
        <taxon>Steinernematidae</taxon>
        <taxon>Steinernema</taxon>
    </lineage>
</organism>
<gene>
    <name evidence="1" type="ORF">L596_015121</name>
</gene>
<evidence type="ECO:0000313" key="1">
    <source>
        <dbReference type="EMBL" id="TKR81210.1"/>
    </source>
</evidence>
<protein>
    <submittedName>
        <fullName evidence="1">Uncharacterized protein</fullName>
    </submittedName>
</protein>
<dbReference type="AlphaFoldDB" id="A0A4U5NEY0"/>
<dbReference type="EMBL" id="AZBU02000004">
    <property type="protein sequence ID" value="TKR81210.1"/>
    <property type="molecule type" value="Genomic_DNA"/>
</dbReference>